<protein>
    <submittedName>
        <fullName evidence="8">Nitrilotriacetate monooxygenase component A (NTA monooxygenase component A) (NTA-MO A)</fullName>
        <ecNumber evidence="8">1.14.14.10</ecNumber>
    </submittedName>
</protein>
<feature type="domain" description="Luciferase-like" evidence="7">
    <location>
        <begin position="30"/>
        <end position="389"/>
    </location>
</feature>
<dbReference type="OrthoDB" id="8320141at2"/>
<evidence type="ECO:0000259" key="7">
    <source>
        <dbReference type="Pfam" id="PF00296"/>
    </source>
</evidence>
<dbReference type="NCBIfam" id="TIGR03860">
    <property type="entry name" value="FMN_nitrolo"/>
    <property type="match status" value="1"/>
</dbReference>
<feature type="binding site" evidence="6">
    <location>
        <position position="150"/>
    </location>
    <ligand>
        <name>FMN</name>
        <dbReference type="ChEBI" id="CHEBI:58210"/>
    </ligand>
</feature>
<feature type="binding site" evidence="6">
    <location>
        <position position="96"/>
    </location>
    <ligand>
        <name>FMN</name>
        <dbReference type="ChEBI" id="CHEBI:58210"/>
    </ligand>
</feature>
<dbReference type="EC" id="1.14.14.10" evidence="8"/>
<evidence type="ECO:0000256" key="5">
    <source>
        <dbReference type="ARBA" id="ARBA00033748"/>
    </source>
</evidence>
<dbReference type="SUPFAM" id="SSF51679">
    <property type="entry name" value="Bacterial luciferase-like"/>
    <property type="match status" value="1"/>
</dbReference>
<evidence type="ECO:0000313" key="8">
    <source>
        <dbReference type="EMBL" id="VEG58266.1"/>
    </source>
</evidence>
<evidence type="ECO:0000256" key="2">
    <source>
        <dbReference type="ARBA" id="ARBA00022643"/>
    </source>
</evidence>
<keyword evidence="2 6" id="KW-0288">FMN</keyword>
<feature type="binding site" evidence="6">
    <location>
        <position position="225"/>
    </location>
    <ligand>
        <name>FMN</name>
        <dbReference type="ChEBI" id="CHEBI:58210"/>
    </ligand>
</feature>
<reference evidence="8 9" key="1">
    <citation type="submission" date="2018-12" db="EMBL/GenBank/DDBJ databases">
        <authorList>
            <consortium name="Pathogen Informatics"/>
        </authorList>
    </citation>
    <scope>NUCLEOTIDE SEQUENCE [LARGE SCALE GENOMIC DNA]</scope>
    <source>
        <strain evidence="8 9">NCTC10437</strain>
    </source>
</reference>
<keyword evidence="1 6" id="KW-0285">Flavoprotein</keyword>
<dbReference type="PIRSF" id="PIRSF000337">
    <property type="entry name" value="NTA_MOA"/>
    <property type="match status" value="1"/>
</dbReference>
<dbReference type="EMBL" id="LR134356">
    <property type="protein sequence ID" value="VEG58266.1"/>
    <property type="molecule type" value="Genomic_DNA"/>
</dbReference>
<feature type="binding site" evidence="6">
    <location>
        <position position="224"/>
    </location>
    <ligand>
        <name>FMN</name>
        <dbReference type="ChEBI" id="CHEBI:58210"/>
    </ligand>
</feature>
<proteinExistence type="inferred from homology"/>
<dbReference type="PANTHER" id="PTHR30011">
    <property type="entry name" value="ALKANESULFONATE MONOOXYGENASE-RELATED"/>
    <property type="match status" value="1"/>
</dbReference>
<dbReference type="AlphaFoldDB" id="A0A3S4S7P0"/>
<dbReference type="InterPro" id="IPR051260">
    <property type="entry name" value="Diverse_substr_monoxygenases"/>
</dbReference>
<accession>A0A3S4S7P0</accession>
<evidence type="ECO:0000256" key="6">
    <source>
        <dbReference type="PIRSR" id="PIRSR000337-1"/>
    </source>
</evidence>
<dbReference type="Gene3D" id="3.20.20.30">
    <property type="entry name" value="Luciferase-like domain"/>
    <property type="match status" value="1"/>
</dbReference>
<dbReference type="RefSeq" id="WP_048635160.1">
    <property type="nucleotide sequence ID" value="NZ_CVQQ01000027.1"/>
</dbReference>
<evidence type="ECO:0000313" key="9">
    <source>
        <dbReference type="Proteomes" id="UP000279306"/>
    </source>
</evidence>
<keyword evidence="4 8" id="KW-0503">Monooxygenase</keyword>
<sequence>MAAPARQLHLNAFLRNIGQHEAAWRLPETRLSGITDIDHYIELAHVAERGRLDAIFFADHPVLKDKTEFRPFDALDPVTLVTALSGATSRIGLIATASTTYSDPYSLARRFATLDHVSRGRAGWNVVTTANGAAAANFGYPAHPDPDDRYRRADEFLQVTSALWDSWEDDAIVGDKGIDGDAPRFVDPAKIHAINHVGEHFQVAGPLEVPRSPQGHPVLFQAGSSEPGKDLAARYAEGIFTAQPTLAEAREFYRDVKARIRRFGRNPDQVHILPGLSTIIGGTEAEARQRQRQLEDLTVPDYGLEQLSRIVGYAVTKDDLDRRLNFPSDDSAATHLKSRFALVRRLVETDGLTVRELLLRLSGGRGHRVFAGTPEQVTDTIVEWFTTGAADGFNLIPPALPSSLTEFVDQVVPELQRRGLFREDYTGTTLRDHLGIDRPRNRFATGATAVSAAS</sequence>
<dbReference type="InterPro" id="IPR036661">
    <property type="entry name" value="Luciferase-like_sf"/>
</dbReference>
<organism evidence="8 9">
    <name type="scientific">Mycolicibacterium aurum</name>
    <name type="common">Mycobacterium aurum</name>
    <dbReference type="NCBI Taxonomy" id="1791"/>
    <lineage>
        <taxon>Bacteria</taxon>
        <taxon>Bacillati</taxon>
        <taxon>Actinomycetota</taxon>
        <taxon>Actinomycetes</taxon>
        <taxon>Mycobacteriales</taxon>
        <taxon>Mycobacteriaceae</taxon>
        <taxon>Mycolicibacterium</taxon>
    </lineage>
</organism>
<dbReference type="CDD" id="cd01095">
    <property type="entry name" value="Nitrilotriacetate_monoxgenase"/>
    <property type="match status" value="1"/>
</dbReference>
<dbReference type="InterPro" id="IPR011251">
    <property type="entry name" value="Luciferase-like_dom"/>
</dbReference>
<evidence type="ECO:0000256" key="3">
    <source>
        <dbReference type="ARBA" id="ARBA00023002"/>
    </source>
</evidence>
<keyword evidence="9" id="KW-1185">Reference proteome</keyword>
<dbReference type="InterPro" id="IPR016215">
    <property type="entry name" value="NTA_MOA"/>
</dbReference>
<dbReference type="KEGG" id="mauu:NCTC10437_05294"/>
<dbReference type="Pfam" id="PF00296">
    <property type="entry name" value="Bac_luciferase"/>
    <property type="match status" value="1"/>
</dbReference>
<name>A0A3S4S7P0_MYCAU</name>
<dbReference type="PANTHER" id="PTHR30011:SF16">
    <property type="entry name" value="C2H2 FINGER DOMAIN TRANSCRIPTION FACTOR (EUROFUNG)-RELATED"/>
    <property type="match status" value="1"/>
</dbReference>
<dbReference type="Proteomes" id="UP000279306">
    <property type="component" value="Chromosome"/>
</dbReference>
<keyword evidence="3 8" id="KW-0560">Oxidoreductase</keyword>
<feature type="binding site" evidence="6">
    <location>
        <position position="59"/>
    </location>
    <ligand>
        <name>FMN</name>
        <dbReference type="ChEBI" id="CHEBI:58210"/>
    </ligand>
</feature>
<gene>
    <name evidence="8" type="primary">ntaA_3</name>
    <name evidence="8" type="ORF">NCTC10437_05294</name>
</gene>
<dbReference type="GO" id="GO:0018529">
    <property type="term" value="F:nitrilotriacetate monooxygenase activity"/>
    <property type="evidence" value="ECO:0007669"/>
    <property type="project" value="UniProtKB-EC"/>
</dbReference>
<dbReference type="STRING" id="1791.GCA_001049355_05336"/>
<evidence type="ECO:0000256" key="1">
    <source>
        <dbReference type="ARBA" id="ARBA00022630"/>
    </source>
</evidence>
<evidence type="ECO:0000256" key="4">
    <source>
        <dbReference type="ARBA" id="ARBA00023033"/>
    </source>
</evidence>
<comment type="similarity">
    <text evidence="5">Belongs to the NtaA/SnaA/DszA monooxygenase family.</text>
</comment>